<protein>
    <submittedName>
        <fullName evidence="6">2-phospho-L-lactate guanylyltransferase</fullName>
        <ecNumber evidence="6">2.7.7.68</ecNumber>
    </submittedName>
</protein>
<dbReference type="PANTHER" id="PTHR40392">
    <property type="entry name" value="2-PHOSPHO-L-LACTATE GUANYLYLTRANSFERASE"/>
    <property type="match status" value="1"/>
</dbReference>
<keyword evidence="1 6" id="KW-0808">Transferase</keyword>
<dbReference type="SUPFAM" id="SSF53448">
    <property type="entry name" value="Nucleotide-diphospho-sugar transferases"/>
    <property type="match status" value="1"/>
</dbReference>
<dbReference type="PANTHER" id="PTHR40392:SF1">
    <property type="entry name" value="2-PHOSPHO-L-LACTATE GUANYLYLTRANSFERASE"/>
    <property type="match status" value="1"/>
</dbReference>
<evidence type="ECO:0000259" key="5">
    <source>
        <dbReference type="Pfam" id="PF12804"/>
    </source>
</evidence>
<dbReference type="InterPro" id="IPR002835">
    <property type="entry name" value="CofC"/>
</dbReference>
<dbReference type="Gene3D" id="3.90.550.10">
    <property type="entry name" value="Spore Coat Polysaccharide Biosynthesis Protein SpsA, Chain A"/>
    <property type="match status" value="1"/>
</dbReference>
<sequence>MDEDLECVVIVPVQGAPHGKSRLTVPGRAGLSRAFAADTIDAVMRVPSAHLVVVTPDPVLTRYARAAGALVVPDTGAGLNAAVAAGMAAGVPFGALPMAAMLGDLPAVTPEAVRSGLIQCAGHERAFVPDLAGTGTVLLWSRDGRLQPAFGPGSAAAHEALGYVRCERVPSHLRLDVDVRADLAVAIELGCGRHTAAALAAGALSHPVSHEGLG</sequence>
<dbReference type="Proteomes" id="UP000035763">
    <property type="component" value="Unassembled WGS sequence"/>
</dbReference>
<dbReference type="EC" id="2.7.7.68" evidence="6"/>
<evidence type="ECO:0000256" key="4">
    <source>
        <dbReference type="ARBA" id="ARBA00023134"/>
    </source>
</evidence>
<proteinExistence type="predicted"/>
<dbReference type="InterPro" id="IPR025877">
    <property type="entry name" value="MobA-like_NTP_Trfase"/>
</dbReference>
<dbReference type="RefSeq" id="WP_048698356.1">
    <property type="nucleotide sequence ID" value="NZ_HG764815.1"/>
</dbReference>
<dbReference type="Pfam" id="PF12804">
    <property type="entry name" value="NTP_transf_3"/>
    <property type="match status" value="1"/>
</dbReference>
<evidence type="ECO:0000313" key="6">
    <source>
        <dbReference type="EMBL" id="CCH72880.1"/>
    </source>
</evidence>
<evidence type="ECO:0000256" key="2">
    <source>
        <dbReference type="ARBA" id="ARBA00022695"/>
    </source>
</evidence>
<evidence type="ECO:0000256" key="3">
    <source>
        <dbReference type="ARBA" id="ARBA00022741"/>
    </source>
</evidence>
<keyword evidence="7" id="KW-1185">Reference proteome</keyword>
<dbReference type="GO" id="GO:0005525">
    <property type="term" value="F:GTP binding"/>
    <property type="evidence" value="ECO:0007669"/>
    <property type="project" value="UniProtKB-KW"/>
</dbReference>
<evidence type="ECO:0000256" key="1">
    <source>
        <dbReference type="ARBA" id="ARBA00022679"/>
    </source>
</evidence>
<keyword evidence="4" id="KW-0342">GTP-binding</keyword>
<accession>W6JW92</accession>
<dbReference type="NCBIfam" id="TIGR03552">
    <property type="entry name" value="F420_cofC"/>
    <property type="match status" value="1"/>
</dbReference>
<comment type="caution">
    <text evidence="6">The sequence shown here is derived from an EMBL/GenBank/DDBJ whole genome shotgun (WGS) entry which is preliminary data.</text>
</comment>
<dbReference type="InterPro" id="IPR029044">
    <property type="entry name" value="Nucleotide-diphossugar_trans"/>
</dbReference>
<keyword evidence="3" id="KW-0547">Nucleotide-binding</keyword>
<organism evidence="6 7">
    <name type="scientific">Nostocoides australiense Ben110</name>
    <dbReference type="NCBI Taxonomy" id="1193182"/>
    <lineage>
        <taxon>Bacteria</taxon>
        <taxon>Bacillati</taxon>
        <taxon>Actinomycetota</taxon>
        <taxon>Actinomycetes</taxon>
        <taxon>Micrococcales</taxon>
        <taxon>Intrasporangiaceae</taxon>
        <taxon>Nostocoides</taxon>
    </lineage>
</organism>
<dbReference type="AlphaFoldDB" id="W6JW92"/>
<feature type="domain" description="MobA-like NTP transferase" evidence="5">
    <location>
        <begin position="35"/>
        <end position="143"/>
    </location>
</feature>
<reference evidence="6 7" key="1">
    <citation type="journal article" date="2013" name="ISME J.">
        <title>A metabolic model for members of the genus Tetrasphaera involved in enhanced biological phosphorus removal.</title>
        <authorList>
            <person name="Kristiansen R."/>
            <person name="Nguyen H.T.T."/>
            <person name="Saunders A.M."/>
            <person name="Nielsen J.L."/>
            <person name="Wimmer R."/>
            <person name="Le V.Q."/>
            <person name="McIlroy S.J."/>
            <person name="Petrovski S."/>
            <person name="Seviour R.J."/>
            <person name="Calteau A."/>
            <person name="Nielsen K.L."/>
            <person name="Nielsen P.H."/>
        </authorList>
    </citation>
    <scope>NUCLEOTIDE SEQUENCE [LARGE SCALE GENOMIC DNA]</scope>
    <source>
        <strain evidence="6 7">Ben110</strain>
    </source>
</reference>
<name>W6JW92_9MICO</name>
<evidence type="ECO:0000313" key="7">
    <source>
        <dbReference type="Proteomes" id="UP000035763"/>
    </source>
</evidence>
<dbReference type="EMBL" id="CAJA01000120">
    <property type="protein sequence ID" value="CCH72880.1"/>
    <property type="molecule type" value="Genomic_DNA"/>
</dbReference>
<keyword evidence="2 6" id="KW-0548">Nucleotidyltransferase</keyword>
<dbReference type="GO" id="GO:0043814">
    <property type="term" value="F:phospholactate guanylyltransferase activity"/>
    <property type="evidence" value="ECO:0007669"/>
    <property type="project" value="UniProtKB-EC"/>
</dbReference>
<gene>
    <name evidence="6" type="primary">cofC</name>
    <name evidence="6" type="ORF">BN11_2060003</name>
</gene>
<dbReference type="STRING" id="1193182.BN11_2060003"/>